<dbReference type="SUPFAM" id="SSF57059">
    <property type="entry name" value="omega toxin-like"/>
    <property type="match status" value="1"/>
</dbReference>
<protein>
    <submittedName>
        <fullName evidence="2">Cysteine motif gene-d9.2</fullName>
    </submittedName>
</protein>
<dbReference type="OrthoDB" id="40460at10239"/>
<dbReference type="GeneID" id="5076382"/>
<dbReference type="InterPro" id="IPR012641">
    <property type="entry name" value="Polydnavirus_Cys-rich"/>
</dbReference>
<reference evidence="2 3" key="1">
    <citation type="journal article" date="2007" name="Virology">
        <title>Shared and species-specific features among ichnovirus genomes.</title>
        <authorList>
            <person name="Tanaka K."/>
            <person name="Lapointe R."/>
            <person name="Barney W.E."/>
            <person name="Makkay A.M."/>
            <person name="Stoltz D."/>
            <person name="Cusson M."/>
            <person name="Webb B.A."/>
        </authorList>
    </citation>
    <scope>NUCLEOTIDE SEQUENCE [LARGE SCALE GENOMIC DNA]</scope>
</reference>
<sequence>MGCHTMLWTLNKWVWIGTAVTVAAGPLSTVTIDCIPQGSYCMDTVKPCCQPAVLLNRHIRHYERICFVFGQGLCQPLNSIPYINLYMNLFTKLNGTNYMELRRVYRQMVDDSTEAEFTDSHLLLLKLKTVVTQKLSVPKKG</sequence>
<accession>A2Q0M3</accession>
<proteinExistence type="predicted"/>
<dbReference type="EMBL" id="AB291203">
    <property type="protein sequence ID" value="BAF45738.1"/>
    <property type="molecule type" value="Genomic_DNA"/>
</dbReference>
<evidence type="ECO:0000313" key="3">
    <source>
        <dbReference type="Proteomes" id="UP000204242"/>
    </source>
</evidence>
<dbReference type="Proteomes" id="UP000204242">
    <property type="component" value="Genome"/>
</dbReference>
<dbReference type="RefSeq" id="YP_001031333.1">
    <property type="nucleotide sequence ID" value="NC_008993.1"/>
</dbReference>
<evidence type="ECO:0000259" key="1">
    <source>
        <dbReference type="Pfam" id="PF08008"/>
    </source>
</evidence>
<feature type="domain" description="Cysteine rich" evidence="1">
    <location>
        <begin position="33"/>
        <end position="109"/>
    </location>
</feature>
<dbReference type="Pfam" id="PF08008">
    <property type="entry name" value="Viral_cys_rich"/>
    <property type="match status" value="1"/>
</dbReference>
<organism evidence="2 3">
    <name type="scientific">Ichnoviriform fugitivi</name>
    <dbReference type="NCBI Taxonomy" id="265522"/>
    <lineage>
        <taxon>Viruses</taxon>
        <taxon>Viruses incertae sedis</taxon>
        <taxon>Polydnaviriformidae</taxon>
        <taxon>Ichnoviriform</taxon>
    </lineage>
</organism>
<dbReference type="Gene3D" id="4.10.40.20">
    <property type="match status" value="1"/>
</dbReference>
<dbReference type="KEGG" id="vg:5076382"/>
<evidence type="ECO:0000313" key="2">
    <source>
        <dbReference type="EMBL" id="BAF45738.1"/>
    </source>
</evidence>
<name>A2Q0M3_9VIRU</name>